<feature type="transmembrane region" description="Helical" evidence="1">
    <location>
        <begin position="675"/>
        <end position="694"/>
    </location>
</feature>
<evidence type="ECO:0000256" key="1">
    <source>
        <dbReference type="SAM" id="Phobius"/>
    </source>
</evidence>
<feature type="transmembrane region" description="Helical" evidence="1">
    <location>
        <begin position="816"/>
        <end position="838"/>
    </location>
</feature>
<keyword evidence="1" id="KW-0472">Membrane</keyword>
<reference evidence="3 4" key="1">
    <citation type="submission" date="2023-04" db="EMBL/GenBank/DDBJ databases">
        <title>Genome of Basidiobolus ranarum AG-B5.</title>
        <authorList>
            <person name="Stajich J.E."/>
            <person name="Carter-House D."/>
            <person name="Gryganskyi A."/>
        </authorList>
    </citation>
    <scope>NUCLEOTIDE SEQUENCE [LARGE SCALE GENOMIC DNA]</scope>
    <source>
        <strain evidence="3 4">AG-B5</strain>
    </source>
</reference>
<evidence type="ECO:0000256" key="2">
    <source>
        <dbReference type="SAM" id="SignalP"/>
    </source>
</evidence>
<gene>
    <name evidence="3" type="ORF">K7432_006596</name>
</gene>
<comment type="caution">
    <text evidence="3">The sequence shown here is derived from an EMBL/GenBank/DDBJ whole genome shotgun (WGS) entry which is preliminary data.</text>
</comment>
<protein>
    <submittedName>
        <fullName evidence="3">Uncharacterized protein</fullName>
    </submittedName>
</protein>
<evidence type="ECO:0000313" key="4">
    <source>
        <dbReference type="Proteomes" id="UP001479436"/>
    </source>
</evidence>
<sequence length="876" mass="96041">MNFRHLLLFWIFKISLVWCQITEIVRENAYSLDDGRTIWNVAKRDPTIWAAGIDITQPAVTDRLNAASQNDTVFVFDQNRTAIFSKDVPKVVEDRDSQWVSLPNGDLGYFYVGFGTRTLYLQIFTAKGDLKAGPIAYQDVFCFSAVASTQPVDGSNYITVALVANQIANPTLHVMVLNPDGSQVSDTTLDTASFDVTSLNHKIYITSAADGSFLLTWPDKTRDNYKAIRAAYYKPGQLVSKPFIVVSASVNSLSFLSITKCDSMKIGDGYYCIYDEVTQVANSYARTPYIAVFTTSGSMYIPPNALATNATTVATFQGTIGTGLPYGGLLLAPSGTTLLYNANWKLQTFDNQGFILSNPNIVLPNNTVISVVKQTNAQPGDWMIGSAWKATTLNPTKLFTESKYGNNPAILSASPALAGQVPVNTDSIKINFSKENFRNGFGNITIYDADYPQYPRQFITIVPGTANIGNTYTTKVARYAFNTPNTNYYITVDGGAFQSNIEEPLMGIRKGIWAFKTGAATDTSDKSDIVLQIRILNAIVATSDTGAVSRQLATELAQILPIESERISVRHLRSDGSSGDIYQITLKRLRGSGKQTASSLAQDLQSMVSDQSASSGLLVGTTTLAIDRGFGAVVEENVFSSNKWALIGILCGIVVIIVAYIVMCRRFPDSDNIMLIVLAISLFDFFSDLFFIVMNSGDVPSLRVPSIIFFIVPFAFNMVASTAIIVKEVSTNSSFHEWFSRRTLVTSAVSVLSATNPYLLHLLKSKFAAISDLDAPMSENVSKWILYCTAVDIIVEDIPQLVIQTMYKTHNGFFKLAPFLSLVSSCLGIVISIISHVYTHLAHKNGPKNIARKGTDFSGSHFQINDTVEHKRSVHQ</sequence>
<keyword evidence="1" id="KW-0812">Transmembrane</keyword>
<feature type="transmembrane region" description="Helical" evidence="1">
    <location>
        <begin position="706"/>
        <end position="726"/>
    </location>
</feature>
<keyword evidence="4" id="KW-1185">Reference proteome</keyword>
<accession>A0ABR2W1T3</accession>
<evidence type="ECO:0000313" key="3">
    <source>
        <dbReference type="EMBL" id="KAK9716899.1"/>
    </source>
</evidence>
<name>A0ABR2W1T3_9FUNG</name>
<proteinExistence type="predicted"/>
<dbReference type="EMBL" id="JASJQH010007172">
    <property type="protein sequence ID" value="KAK9716899.1"/>
    <property type="molecule type" value="Genomic_DNA"/>
</dbReference>
<organism evidence="3 4">
    <name type="scientific">Basidiobolus ranarum</name>
    <dbReference type="NCBI Taxonomy" id="34480"/>
    <lineage>
        <taxon>Eukaryota</taxon>
        <taxon>Fungi</taxon>
        <taxon>Fungi incertae sedis</taxon>
        <taxon>Zoopagomycota</taxon>
        <taxon>Entomophthoromycotina</taxon>
        <taxon>Basidiobolomycetes</taxon>
        <taxon>Basidiobolales</taxon>
        <taxon>Basidiobolaceae</taxon>
        <taxon>Basidiobolus</taxon>
    </lineage>
</organism>
<dbReference type="Proteomes" id="UP001479436">
    <property type="component" value="Unassembled WGS sequence"/>
</dbReference>
<feature type="signal peptide" evidence="2">
    <location>
        <begin position="1"/>
        <end position="19"/>
    </location>
</feature>
<keyword evidence="2" id="KW-0732">Signal</keyword>
<keyword evidence="1" id="KW-1133">Transmembrane helix</keyword>
<feature type="chain" id="PRO_5045319429" evidence="2">
    <location>
        <begin position="20"/>
        <end position="876"/>
    </location>
</feature>
<feature type="transmembrane region" description="Helical" evidence="1">
    <location>
        <begin position="644"/>
        <end position="663"/>
    </location>
</feature>